<dbReference type="PANTHER" id="PTHR34980:SF2">
    <property type="entry name" value="INNER MEMBRANE PROTEIN YHAH-RELATED"/>
    <property type="match status" value="1"/>
</dbReference>
<dbReference type="KEGG" id="abom:D7I45_00850"/>
<feature type="transmembrane region" description="Helical" evidence="1">
    <location>
        <begin position="113"/>
        <end position="133"/>
    </location>
</feature>
<protein>
    <submittedName>
        <fullName evidence="2">DUF805 domain-containing protein</fullName>
    </submittedName>
</protein>
<name>A0A387ATS2_9LACO</name>
<proteinExistence type="predicted"/>
<dbReference type="InterPro" id="IPR008523">
    <property type="entry name" value="DUF805"/>
</dbReference>
<feature type="transmembrane region" description="Helical" evidence="1">
    <location>
        <begin position="89"/>
        <end position="107"/>
    </location>
</feature>
<evidence type="ECO:0000256" key="1">
    <source>
        <dbReference type="SAM" id="Phobius"/>
    </source>
</evidence>
<dbReference type="AlphaFoldDB" id="A0A387ATS2"/>
<feature type="transmembrane region" description="Helical" evidence="1">
    <location>
        <begin position="24"/>
        <end position="48"/>
    </location>
</feature>
<keyword evidence="3" id="KW-1185">Reference proteome</keyword>
<feature type="transmembrane region" description="Helical" evidence="1">
    <location>
        <begin position="54"/>
        <end position="77"/>
    </location>
</feature>
<accession>A0A387ATS2</accession>
<sequence>MFKAFRLFWKNYFNFKGTSKRYEFWWMALINAVVTLILIAAFGGLGAVMGAKGFSTGAIVGVALAVIYNIATIIPNISIYFRRYRDAGVTPWWLLATIVLPAILKATDFYDKAAWLRTIVFIIGVINFIILVMPSKNKD</sequence>
<keyword evidence="1" id="KW-1133">Transmembrane helix</keyword>
<dbReference type="EMBL" id="CP032626">
    <property type="protein sequence ID" value="AYF92136.1"/>
    <property type="molecule type" value="Genomic_DNA"/>
</dbReference>
<gene>
    <name evidence="2" type="ORF">D7I45_00850</name>
</gene>
<evidence type="ECO:0000313" key="3">
    <source>
        <dbReference type="Proteomes" id="UP000272003"/>
    </source>
</evidence>
<dbReference type="PANTHER" id="PTHR34980">
    <property type="entry name" value="INNER MEMBRANE PROTEIN-RELATED-RELATED"/>
    <property type="match status" value="1"/>
</dbReference>
<organism evidence="2 3">
    <name type="scientific">Apilactobacillus bombintestini</name>
    <dbReference type="NCBI Taxonomy" id="2419772"/>
    <lineage>
        <taxon>Bacteria</taxon>
        <taxon>Bacillati</taxon>
        <taxon>Bacillota</taxon>
        <taxon>Bacilli</taxon>
        <taxon>Lactobacillales</taxon>
        <taxon>Lactobacillaceae</taxon>
        <taxon>Apilactobacillus</taxon>
    </lineage>
</organism>
<evidence type="ECO:0000313" key="2">
    <source>
        <dbReference type="EMBL" id="AYF92136.1"/>
    </source>
</evidence>
<dbReference type="GO" id="GO:0005886">
    <property type="term" value="C:plasma membrane"/>
    <property type="evidence" value="ECO:0007669"/>
    <property type="project" value="TreeGrafter"/>
</dbReference>
<dbReference type="OrthoDB" id="2285053at2"/>
<keyword evidence="1" id="KW-0812">Transmembrane</keyword>
<dbReference type="Proteomes" id="UP000272003">
    <property type="component" value="Chromosome"/>
</dbReference>
<dbReference type="Pfam" id="PF05656">
    <property type="entry name" value="DUF805"/>
    <property type="match status" value="1"/>
</dbReference>
<reference evidence="2 3" key="1">
    <citation type="submission" date="2018-09" db="EMBL/GenBank/DDBJ databases">
        <title>Genome sequencing of strain BHWM-4.</title>
        <authorList>
            <person name="Heo J."/>
            <person name="Kim S.-J."/>
            <person name="Kwon S.-W."/>
        </authorList>
    </citation>
    <scope>NUCLEOTIDE SEQUENCE [LARGE SCALE GENOMIC DNA]</scope>
    <source>
        <strain evidence="2 3">BHWM-4</strain>
    </source>
</reference>
<dbReference type="RefSeq" id="WP_120783910.1">
    <property type="nucleotide sequence ID" value="NZ_CP032626.1"/>
</dbReference>
<keyword evidence="1" id="KW-0472">Membrane</keyword>